<keyword evidence="3" id="KW-1185">Reference proteome</keyword>
<dbReference type="AlphaFoldDB" id="A0AAD4CTQ5"/>
<protein>
    <submittedName>
        <fullName evidence="2">Uncharacterized protein</fullName>
    </submittedName>
</protein>
<reference evidence="2" key="2">
    <citation type="submission" date="2020-02" db="EMBL/GenBank/DDBJ databases">
        <authorList>
            <person name="Gilchrist C.L.M."/>
            <person name="Chooi Y.-H."/>
        </authorList>
    </citation>
    <scope>NUCLEOTIDE SEQUENCE</scope>
    <source>
        <strain evidence="2">MST-FP2251</strain>
    </source>
</reference>
<evidence type="ECO:0000256" key="1">
    <source>
        <dbReference type="SAM" id="MobiDB-lite"/>
    </source>
</evidence>
<organism evidence="2 3">
    <name type="scientific">Aspergillus nanangensis</name>
    <dbReference type="NCBI Taxonomy" id="2582783"/>
    <lineage>
        <taxon>Eukaryota</taxon>
        <taxon>Fungi</taxon>
        <taxon>Dikarya</taxon>
        <taxon>Ascomycota</taxon>
        <taxon>Pezizomycotina</taxon>
        <taxon>Eurotiomycetes</taxon>
        <taxon>Eurotiomycetidae</taxon>
        <taxon>Eurotiales</taxon>
        <taxon>Aspergillaceae</taxon>
        <taxon>Aspergillus</taxon>
        <taxon>Aspergillus subgen. Circumdati</taxon>
    </lineage>
</organism>
<reference evidence="2" key="1">
    <citation type="journal article" date="2019" name="Beilstein J. Org. Chem.">
        <title>Nanangenines: drimane sesquiterpenoids as the dominant metabolite cohort of a novel Australian fungus, Aspergillus nanangensis.</title>
        <authorList>
            <person name="Lacey H.J."/>
            <person name="Gilchrist C.L.M."/>
            <person name="Crombie A."/>
            <person name="Kalaitzis J.A."/>
            <person name="Vuong D."/>
            <person name="Rutledge P.J."/>
            <person name="Turner P."/>
            <person name="Pitt J.I."/>
            <person name="Lacey E."/>
            <person name="Chooi Y.H."/>
            <person name="Piggott A.M."/>
        </authorList>
    </citation>
    <scope>NUCLEOTIDE SEQUENCE</scope>
    <source>
        <strain evidence="2">MST-FP2251</strain>
    </source>
</reference>
<dbReference type="EMBL" id="VCAU01000017">
    <property type="protein sequence ID" value="KAF9891618.1"/>
    <property type="molecule type" value="Genomic_DNA"/>
</dbReference>
<evidence type="ECO:0000313" key="2">
    <source>
        <dbReference type="EMBL" id="KAF9891618.1"/>
    </source>
</evidence>
<dbReference type="Proteomes" id="UP001194746">
    <property type="component" value="Unassembled WGS sequence"/>
</dbReference>
<name>A0AAD4CTQ5_ASPNN</name>
<feature type="region of interest" description="Disordered" evidence="1">
    <location>
        <begin position="1"/>
        <end position="73"/>
    </location>
</feature>
<gene>
    <name evidence="2" type="ORF">FE257_003629</name>
</gene>
<accession>A0AAD4CTQ5</accession>
<comment type="caution">
    <text evidence="2">The sequence shown here is derived from an EMBL/GenBank/DDBJ whole genome shotgun (WGS) entry which is preliminary data.</text>
</comment>
<sequence length="124" mass="13803">MPQRPRNTRQPLPPPFRPKNPTRLRPTLMPEGKQLQRLGRQIRRARTDSQTMQPFRMPRRERHPQHARGTLPQKMHFVQVQLVHRVEDFGEDGVEGVGIVVGGTGDGGFAMPAGVAAEDAVGAG</sequence>
<feature type="compositionally biased region" description="Basic residues" evidence="1">
    <location>
        <begin position="57"/>
        <end position="66"/>
    </location>
</feature>
<proteinExistence type="predicted"/>
<evidence type="ECO:0000313" key="3">
    <source>
        <dbReference type="Proteomes" id="UP001194746"/>
    </source>
</evidence>